<dbReference type="Proteomes" id="UP000198508">
    <property type="component" value="Unassembled WGS sequence"/>
</dbReference>
<dbReference type="EMBL" id="FOIM01000020">
    <property type="protein sequence ID" value="SET93349.1"/>
    <property type="molecule type" value="Genomic_DNA"/>
</dbReference>
<dbReference type="InterPro" id="IPR013011">
    <property type="entry name" value="PTS_EIIB_2"/>
</dbReference>
<dbReference type="GO" id="GO:0008982">
    <property type="term" value="F:protein-N(PI)-phosphohistidine-sugar phosphotransferase activity"/>
    <property type="evidence" value="ECO:0007669"/>
    <property type="project" value="InterPro"/>
</dbReference>
<reference evidence="4" key="1">
    <citation type="submission" date="2016-10" db="EMBL/GenBank/DDBJ databases">
        <authorList>
            <person name="Varghese N."/>
            <person name="Submissions S."/>
        </authorList>
    </citation>
    <scope>NUCLEOTIDE SEQUENCE [LARGE SCALE GENOMIC DNA]</scope>
    <source>
        <strain evidence="4">NLAE-zl-G277</strain>
    </source>
</reference>
<organism evidence="3 4">
    <name type="scientific">Enterocloster lavalensis</name>
    <dbReference type="NCBI Taxonomy" id="460384"/>
    <lineage>
        <taxon>Bacteria</taxon>
        <taxon>Bacillati</taxon>
        <taxon>Bacillota</taxon>
        <taxon>Clostridia</taxon>
        <taxon>Lachnospirales</taxon>
        <taxon>Lachnospiraceae</taxon>
        <taxon>Enterocloster</taxon>
    </lineage>
</organism>
<evidence type="ECO:0000259" key="2">
    <source>
        <dbReference type="PROSITE" id="PS51099"/>
    </source>
</evidence>
<dbReference type="PROSITE" id="PS51099">
    <property type="entry name" value="PTS_EIIB_TYPE_2"/>
    <property type="match status" value="1"/>
</dbReference>
<dbReference type="InterPro" id="IPR003501">
    <property type="entry name" value="PTS_EIIB_2/3"/>
</dbReference>
<evidence type="ECO:0000256" key="1">
    <source>
        <dbReference type="ARBA" id="ARBA00022679"/>
    </source>
</evidence>
<gene>
    <name evidence="3" type="ORF">SAMN05216313_12027</name>
</gene>
<sequence>MKTVVITCASGIATSTLVVNKVKKLCDDNQIDCKIIQCSYQELAKFADSCDVIVSTLKMENTFNKPMYFAVSYITGINEAKLNEQLLEELRK</sequence>
<feature type="domain" description="PTS EIIB type-2" evidence="2">
    <location>
        <begin position="1"/>
        <end position="92"/>
    </location>
</feature>
<dbReference type="InterPro" id="IPR036095">
    <property type="entry name" value="PTS_EIIB-like_sf"/>
</dbReference>
<dbReference type="Gene3D" id="3.40.50.2300">
    <property type="match status" value="1"/>
</dbReference>
<protein>
    <submittedName>
        <fullName evidence="3">PTS system IIB component, Gat family</fullName>
    </submittedName>
</protein>
<dbReference type="RefSeq" id="WP_166434411.1">
    <property type="nucleotide sequence ID" value="NZ_CAJJSN010000002.1"/>
</dbReference>
<keyword evidence="4" id="KW-1185">Reference proteome</keyword>
<dbReference type="Pfam" id="PF02302">
    <property type="entry name" value="PTS_IIB"/>
    <property type="match status" value="1"/>
</dbReference>
<accession>A0A1I0IAB8</accession>
<dbReference type="STRING" id="460384.SAMN05216313_12027"/>
<dbReference type="SUPFAM" id="SSF52794">
    <property type="entry name" value="PTS system IIB component-like"/>
    <property type="match status" value="1"/>
</dbReference>
<name>A0A1I0IAB8_9FIRM</name>
<evidence type="ECO:0000313" key="4">
    <source>
        <dbReference type="Proteomes" id="UP000198508"/>
    </source>
</evidence>
<dbReference type="AlphaFoldDB" id="A0A1I0IAB8"/>
<keyword evidence="1" id="KW-0808">Transferase</keyword>
<dbReference type="GeneID" id="93277034"/>
<proteinExistence type="predicted"/>
<dbReference type="CDD" id="cd05566">
    <property type="entry name" value="PTS_IIB_galactitol"/>
    <property type="match status" value="1"/>
</dbReference>
<dbReference type="GO" id="GO:0009401">
    <property type="term" value="P:phosphoenolpyruvate-dependent sugar phosphotransferase system"/>
    <property type="evidence" value="ECO:0007669"/>
    <property type="project" value="InterPro"/>
</dbReference>
<evidence type="ECO:0000313" key="3">
    <source>
        <dbReference type="EMBL" id="SET93349.1"/>
    </source>
</evidence>